<dbReference type="Proteomes" id="UP001152795">
    <property type="component" value="Unassembled WGS sequence"/>
</dbReference>
<reference evidence="1" key="1">
    <citation type="submission" date="2020-04" db="EMBL/GenBank/DDBJ databases">
        <authorList>
            <person name="Alioto T."/>
            <person name="Alioto T."/>
            <person name="Gomez Garrido J."/>
        </authorList>
    </citation>
    <scope>NUCLEOTIDE SEQUENCE</scope>
    <source>
        <strain evidence="1">A484AB</strain>
    </source>
</reference>
<protein>
    <submittedName>
        <fullName evidence="1">Uncharacterized protein</fullName>
    </submittedName>
</protein>
<organism evidence="1 2">
    <name type="scientific">Paramuricea clavata</name>
    <name type="common">Red gorgonian</name>
    <name type="synonym">Violescent sea-whip</name>
    <dbReference type="NCBI Taxonomy" id="317549"/>
    <lineage>
        <taxon>Eukaryota</taxon>
        <taxon>Metazoa</taxon>
        <taxon>Cnidaria</taxon>
        <taxon>Anthozoa</taxon>
        <taxon>Octocorallia</taxon>
        <taxon>Malacalcyonacea</taxon>
        <taxon>Plexauridae</taxon>
        <taxon>Paramuricea</taxon>
    </lineage>
</organism>
<proteinExistence type="predicted"/>
<gene>
    <name evidence="1" type="ORF">PACLA_8A002566</name>
</gene>
<evidence type="ECO:0000313" key="1">
    <source>
        <dbReference type="EMBL" id="CAB3982330.1"/>
    </source>
</evidence>
<keyword evidence="2" id="KW-1185">Reference proteome</keyword>
<accession>A0A6S7GA32</accession>
<dbReference type="AlphaFoldDB" id="A0A6S7GA32"/>
<name>A0A6S7GA32_PARCT</name>
<comment type="caution">
    <text evidence="1">The sequence shown here is derived from an EMBL/GenBank/DDBJ whole genome shotgun (WGS) entry which is preliminary data.</text>
</comment>
<dbReference type="EMBL" id="CACRXK020000490">
    <property type="protein sequence ID" value="CAB3982330.1"/>
    <property type="molecule type" value="Genomic_DNA"/>
</dbReference>
<evidence type="ECO:0000313" key="2">
    <source>
        <dbReference type="Proteomes" id="UP001152795"/>
    </source>
</evidence>
<sequence length="133" mass="15728">MWLRVNQIPPIGVDEHKWLTAVPVLMRNDWGVMEKAHRECVTQFGEHLLYKPLQTWYDWKSIFLVARSKICFATFKNQDDAPLVTFDYRWQETGARMCINPEDAKQLRQSIMMTGDKYACVDNLLDYILLLED</sequence>